<dbReference type="STRING" id="1328759.A0A5C2RNB2"/>
<dbReference type="InterPro" id="IPR023210">
    <property type="entry name" value="NADP_OxRdtase_dom"/>
</dbReference>
<dbReference type="OrthoDB" id="48988at2759"/>
<dbReference type="PANTHER" id="PTHR43364:SF7">
    <property type="entry name" value="NADP-DEPENDENT OXIDOREDUCTASE DOMAIN-CONTAINING PROTEIN-RELATED"/>
    <property type="match status" value="1"/>
</dbReference>
<dbReference type="Gene3D" id="3.20.20.100">
    <property type="entry name" value="NADP-dependent oxidoreductase domain"/>
    <property type="match status" value="1"/>
</dbReference>
<dbReference type="PANTHER" id="PTHR43364">
    <property type="entry name" value="NADH-SPECIFIC METHYLGLYOXAL REDUCTASE-RELATED"/>
    <property type="match status" value="1"/>
</dbReference>
<evidence type="ECO:0000256" key="2">
    <source>
        <dbReference type="ARBA" id="ARBA00038157"/>
    </source>
</evidence>
<gene>
    <name evidence="4" type="ORF">L227DRAFT_514506</name>
</gene>
<dbReference type="AlphaFoldDB" id="A0A5C2RNB2"/>
<dbReference type="Proteomes" id="UP000313359">
    <property type="component" value="Unassembled WGS sequence"/>
</dbReference>
<comment type="similarity">
    <text evidence="2">Belongs to the aldo/keto reductase family. Aldo/keto reductase 2 subfamily.</text>
</comment>
<proteinExistence type="inferred from homology"/>
<protein>
    <submittedName>
        <fullName evidence="4">Aldo/keto reductase</fullName>
    </submittedName>
</protein>
<evidence type="ECO:0000313" key="5">
    <source>
        <dbReference type="Proteomes" id="UP000313359"/>
    </source>
</evidence>
<feature type="domain" description="NADP-dependent oxidoreductase" evidence="3">
    <location>
        <begin position="17"/>
        <end position="206"/>
    </location>
</feature>
<evidence type="ECO:0000259" key="3">
    <source>
        <dbReference type="Pfam" id="PF00248"/>
    </source>
</evidence>
<keyword evidence="1" id="KW-0521">NADP</keyword>
<reference evidence="4" key="1">
    <citation type="journal article" date="2018" name="Genome Biol. Evol.">
        <title>Genomics and development of Lentinus tigrinus, a white-rot wood-decaying mushroom with dimorphic fruiting bodies.</title>
        <authorList>
            <person name="Wu B."/>
            <person name="Xu Z."/>
            <person name="Knudson A."/>
            <person name="Carlson A."/>
            <person name="Chen N."/>
            <person name="Kovaka S."/>
            <person name="LaButti K."/>
            <person name="Lipzen A."/>
            <person name="Pennachio C."/>
            <person name="Riley R."/>
            <person name="Schakwitz W."/>
            <person name="Umezawa K."/>
            <person name="Ohm R.A."/>
            <person name="Grigoriev I.V."/>
            <person name="Nagy L.G."/>
            <person name="Gibbons J."/>
            <person name="Hibbett D."/>
        </authorList>
    </citation>
    <scope>NUCLEOTIDE SEQUENCE [LARGE SCALE GENOMIC DNA]</scope>
    <source>
        <strain evidence="4">ALCF2SS1-6</strain>
    </source>
</reference>
<accession>A0A5C2RNB2</accession>
<dbReference type="EMBL" id="ML122347">
    <property type="protein sequence ID" value="RPD52641.1"/>
    <property type="molecule type" value="Genomic_DNA"/>
</dbReference>
<name>A0A5C2RNB2_9APHY</name>
<dbReference type="InterPro" id="IPR050523">
    <property type="entry name" value="AKR_Detox_Biosynth"/>
</dbReference>
<sequence length="223" mass="24862">MAQNGRGGFSRCTCYAGNSMKTLHISVEASLKKLRTDYIDILYIHWWDYMTSIEEVMNGLHALVLSGKVLYLGASDTPAWVVSQANQYARMSGKTLFAIYQGEWNVLKRDFERDILPMARAGGLALAPWGVLASGKIRTDQEERRRRETGEKGKPPALARATGAELLMVERMACLGRTLTSAQWERTETERAVVKVLEEVAAKVGTKNIQAGEWIGCLFSVRC</sequence>
<organism evidence="4 5">
    <name type="scientific">Lentinus tigrinus ALCF2SS1-6</name>
    <dbReference type="NCBI Taxonomy" id="1328759"/>
    <lineage>
        <taxon>Eukaryota</taxon>
        <taxon>Fungi</taxon>
        <taxon>Dikarya</taxon>
        <taxon>Basidiomycota</taxon>
        <taxon>Agaricomycotina</taxon>
        <taxon>Agaricomycetes</taxon>
        <taxon>Polyporales</taxon>
        <taxon>Polyporaceae</taxon>
        <taxon>Lentinus</taxon>
    </lineage>
</organism>
<dbReference type="InterPro" id="IPR036812">
    <property type="entry name" value="NAD(P)_OxRdtase_dom_sf"/>
</dbReference>
<evidence type="ECO:0000313" key="4">
    <source>
        <dbReference type="EMBL" id="RPD52641.1"/>
    </source>
</evidence>
<dbReference type="SUPFAM" id="SSF51430">
    <property type="entry name" value="NAD(P)-linked oxidoreductase"/>
    <property type="match status" value="1"/>
</dbReference>
<keyword evidence="5" id="KW-1185">Reference proteome</keyword>
<evidence type="ECO:0000256" key="1">
    <source>
        <dbReference type="ARBA" id="ARBA00022857"/>
    </source>
</evidence>
<dbReference type="Pfam" id="PF00248">
    <property type="entry name" value="Aldo_ket_red"/>
    <property type="match status" value="1"/>
</dbReference>